<dbReference type="EMBL" id="JANPWB010000006">
    <property type="protein sequence ID" value="KAJ1177543.1"/>
    <property type="molecule type" value="Genomic_DNA"/>
</dbReference>
<dbReference type="AlphaFoldDB" id="A0AAV7TLP9"/>
<keyword evidence="2" id="KW-1185">Reference proteome</keyword>
<evidence type="ECO:0000313" key="1">
    <source>
        <dbReference type="EMBL" id="KAJ1177543.1"/>
    </source>
</evidence>
<accession>A0AAV7TLP9</accession>
<evidence type="ECO:0000313" key="2">
    <source>
        <dbReference type="Proteomes" id="UP001066276"/>
    </source>
</evidence>
<sequence length="98" mass="11205">MAVGRTTGWYGRFEEISIIFSFLSLLGTGLEVADMHLLRPSEPMEVTFTFGPRFLATFDALRTLPDLNAQNSKQREFDDEQLQINVAWHSRPYHRTGG</sequence>
<protein>
    <submittedName>
        <fullName evidence="1">Uncharacterized protein</fullName>
    </submittedName>
</protein>
<comment type="caution">
    <text evidence="1">The sequence shown here is derived from an EMBL/GenBank/DDBJ whole genome shotgun (WGS) entry which is preliminary data.</text>
</comment>
<proteinExistence type="predicted"/>
<dbReference type="Proteomes" id="UP001066276">
    <property type="component" value="Chromosome 3_2"/>
</dbReference>
<name>A0AAV7TLP9_PLEWA</name>
<reference evidence="1" key="1">
    <citation type="journal article" date="2022" name="bioRxiv">
        <title>Sequencing and chromosome-scale assembly of the giantPleurodeles waltlgenome.</title>
        <authorList>
            <person name="Brown T."/>
            <person name="Elewa A."/>
            <person name="Iarovenko S."/>
            <person name="Subramanian E."/>
            <person name="Araus A.J."/>
            <person name="Petzold A."/>
            <person name="Susuki M."/>
            <person name="Suzuki K.-i.T."/>
            <person name="Hayashi T."/>
            <person name="Toyoda A."/>
            <person name="Oliveira C."/>
            <person name="Osipova E."/>
            <person name="Leigh N.D."/>
            <person name="Simon A."/>
            <person name="Yun M.H."/>
        </authorList>
    </citation>
    <scope>NUCLEOTIDE SEQUENCE</scope>
    <source>
        <strain evidence="1">20211129_DDA</strain>
        <tissue evidence="1">Liver</tissue>
    </source>
</reference>
<organism evidence="1 2">
    <name type="scientific">Pleurodeles waltl</name>
    <name type="common">Iberian ribbed newt</name>
    <dbReference type="NCBI Taxonomy" id="8319"/>
    <lineage>
        <taxon>Eukaryota</taxon>
        <taxon>Metazoa</taxon>
        <taxon>Chordata</taxon>
        <taxon>Craniata</taxon>
        <taxon>Vertebrata</taxon>
        <taxon>Euteleostomi</taxon>
        <taxon>Amphibia</taxon>
        <taxon>Batrachia</taxon>
        <taxon>Caudata</taxon>
        <taxon>Salamandroidea</taxon>
        <taxon>Salamandridae</taxon>
        <taxon>Pleurodelinae</taxon>
        <taxon>Pleurodeles</taxon>
    </lineage>
</organism>
<gene>
    <name evidence="1" type="ORF">NDU88_002798</name>
</gene>